<reference evidence="4" key="1">
    <citation type="submission" date="2020-05" db="EMBL/GenBank/DDBJ databases">
        <authorList>
            <person name="Chiriac C."/>
            <person name="Salcher M."/>
            <person name="Ghai R."/>
            <person name="Kavagutti S V."/>
        </authorList>
    </citation>
    <scope>NUCLEOTIDE SEQUENCE</scope>
</reference>
<gene>
    <name evidence="4" type="ORF">UFOPK1493_00997</name>
</gene>
<sequence>MTSYALGVDLGTTWTAAAIGRGTQADPLPLGTDTAAIPSVVFLRDDGEVLVGDAAERRSSADPARAAREFKRRLGDPVPVIVGGTERPVERLMADVLAEVVRRATEQEGEPPAVLVLTHPANWGSFKVDLLREVARLAGVDSTTVTTLAEPEAAAVTYTRLRPVEVGELIAVYDFGGGTFDAAVVRRTPVGFELIGTPEGLERLGGIDIDQAVLALVDRSLDGRVSGADRRDPQTLPAQARLRVDCRRAKEALSSDADTQIVVTLPGVHAEVRLTRQELDAMVRPRLEDTIRALERTVASSGTPMSAVSRVLLVGGTSRLPLVAEMVRSATGRPVALDAHPKLAIALGAALVGAAQVASSAADDVRVATTAAWQPPVRVVDDAVRSTRGSRRPMVIAGATAVVTAAVVAGVLLLGGRDDVASGTPEGTRSAADRPASPANTAFDPPASGRAVTIAPDASAPAPAVVGEVVAELTGVVAVATGSAGPVAVTDSGEVVRLDAGAPTLLTKLDGRAGGLVALADGSYAVTVGDDVIRVPADGGAATLVLDGASVAMGTTPGPIAVDGAGNLYVTDLDNRRIVRRGTDGGLSLVAGNGDVASGTPEDDARPATSVAIGAVVGLDVDGGGNLVFADAGSGSIRAVAPDGTLSTRASGLGDITAMTVDPSGRVFLAGGGIAGVGLLGSGGNVEPVAGTSELAAPIVGLGWDTGLLVADGSRVRRVGP</sequence>
<organism evidence="4">
    <name type="scientific">freshwater metagenome</name>
    <dbReference type="NCBI Taxonomy" id="449393"/>
    <lineage>
        <taxon>unclassified sequences</taxon>
        <taxon>metagenomes</taxon>
        <taxon>ecological metagenomes</taxon>
    </lineage>
</organism>
<dbReference type="InterPro" id="IPR043129">
    <property type="entry name" value="ATPase_NBD"/>
</dbReference>
<dbReference type="InterPro" id="IPR011042">
    <property type="entry name" value="6-blade_b-propeller_TolB-like"/>
</dbReference>
<dbReference type="EMBL" id="CAEZSR010000026">
    <property type="protein sequence ID" value="CAB4550205.1"/>
    <property type="molecule type" value="Genomic_DNA"/>
</dbReference>
<dbReference type="AlphaFoldDB" id="A0A6J6CGB1"/>
<dbReference type="InterPro" id="IPR013126">
    <property type="entry name" value="Hsp_70_fam"/>
</dbReference>
<evidence type="ECO:0000256" key="1">
    <source>
        <dbReference type="ARBA" id="ARBA00022741"/>
    </source>
</evidence>
<dbReference type="InterPro" id="IPR018181">
    <property type="entry name" value="Heat_shock_70_CS"/>
</dbReference>
<evidence type="ECO:0000313" key="4">
    <source>
        <dbReference type="EMBL" id="CAB4550205.1"/>
    </source>
</evidence>
<accession>A0A6J6CGB1</accession>
<name>A0A6J6CGB1_9ZZZZ</name>
<evidence type="ECO:0000256" key="2">
    <source>
        <dbReference type="ARBA" id="ARBA00022840"/>
    </source>
</evidence>
<dbReference type="Gene3D" id="3.30.420.40">
    <property type="match status" value="2"/>
</dbReference>
<feature type="region of interest" description="Disordered" evidence="3">
    <location>
        <begin position="419"/>
        <end position="450"/>
    </location>
</feature>
<keyword evidence="2" id="KW-0067">ATP-binding</keyword>
<dbReference type="PROSITE" id="PS01036">
    <property type="entry name" value="HSP70_3"/>
    <property type="match status" value="1"/>
</dbReference>
<dbReference type="Gene3D" id="2.120.10.30">
    <property type="entry name" value="TolB, C-terminal domain"/>
    <property type="match status" value="1"/>
</dbReference>
<dbReference type="SUPFAM" id="SSF53067">
    <property type="entry name" value="Actin-like ATPase domain"/>
    <property type="match status" value="2"/>
</dbReference>
<dbReference type="PRINTS" id="PR00301">
    <property type="entry name" value="HEATSHOCK70"/>
</dbReference>
<proteinExistence type="predicted"/>
<dbReference type="Gene3D" id="3.90.640.10">
    <property type="entry name" value="Actin, Chain A, domain 4"/>
    <property type="match status" value="1"/>
</dbReference>
<protein>
    <submittedName>
        <fullName evidence="4">Unannotated protein</fullName>
    </submittedName>
</protein>
<dbReference type="GO" id="GO:0140662">
    <property type="term" value="F:ATP-dependent protein folding chaperone"/>
    <property type="evidence" value="ECO:0007669"/>
    <property type="project" value="InterPro"/>
</dbReference>
<evidence type="ECO:0000256" key="3">
    <source>
        <dbReference type="SAM" id="MobiDB-lite"/>
    </source>
</evidence>
<dbReference type="PANTHER" id="PTHR42749">
    <property type="entry name" value="CELL SHAPE-DETERMINING PROTEIN MREB"/>
    <property type="match status" value="1"/>
</dbReference>
<dbReference type="SUPFAM" id="SSF101898">
    <property type="entry name" value="NHL repeat"/>
    <property type="match status" value="1"/>
</dbReference>
<keyword evidence="1" id="KW-0547">Nucleotide-binding</keyword>
<dbReference type="GO" id="GO:0005524">
    <property type="term" value="F:ATP binding"/>
    <property type="evidence" value="ECO:0007669"/>
    <property type="project" value="UniProtKB-KW"/>
</dbReference>
<dbReference type="PANTHER" id="PTHR42749:SF1">
    <property type="entry name" value="CELL SHAPE-DETERMINING PROTEIN MREB"/>
    <property type="match status" value="1"/>
</dbReference>
<dbReference type="Pfam" id="PF00012">
    <property type="entry name" value="HSP70"/>
    <property type="match status" value="1"/>
</dbReference>